<dbReference type="Gene3D" id="3.40.50.1820">
    <property type="entry name" value="alpha/beta hydrolase"/>
    <property type="match status" value="1"/>
</dbReference>
<dbReference type="PANTHER" id="PTHR43194:SF2">
    <property type="entry name" value="PEROXISOMAL MEMBRANE PROTEIN LPX1"/>
    <property type="match status" value="1"/>
</dbReference>
<evidence type="ECO:0000313" key="2">
    <source>
        <dbReference type="EMBL" id="KZP10084.1"/>
    </source>
</evidence>
<dbReference type="STRING" id="436010.A0A165YZN3"/>
<reference evidence="2 3" key="1">
    <citation type="journal article" date="2016" name="Mol. Biol. Evol.">
        <title>Comparative Genomics of Early-Diverging Mushroom-Forming Fungi Provides Insights into the Origins of Lignocellulose Decay Capabilities.</title>
        <authorList>
            <person name="Nagy L.G."/>
            <person name="Riley R."/>
            <person name="Tritt A."/>
            <person name="Adam C."/>
            <person name="Daum C."/>
            <person name="Floudas D."/>
            <person name="Sun H."/>
            <person name="Yadav J.S."/>
            <person name="Pangilinan J."/>
            <person name="Larsson K.H."/>
            <person name="Matsuura K."/>
            <person name="Barry K."/>
            <person name="Labutti K."/>
            <person name="Kuo R."/>
            <person name="Ohm R.A."/>
            <person name="Bhattacharya S.S."/>
            <person name="Shirouzu T."/>
            <person name="Yoshinaga Y."/>
            <person name="Martin F.M."/>
            <person name="Grigoriev I.V."/>
            <person name="Hibbett D.S."/>
        </authorList>
    </citation>
    <scope>NUCLEOTIDE SEQUENCE [LARGE SCALE GENOMIC DNA]</scope>
    <source>
        <strain evidence="2 3">CBS 109695</strain>
    </source>
</reference>
<dbReference type="OrthoDB" id="94039at2759"/>
<evidence type="ECO:0000259" key="1">
    <source>
        <dbReference type="Pfam" id="PF12697"/>
    </source>
</evidence>
<dbReference type="PANTHER" id="PTHR43194">
    <property type="entry name" value="HYDROLASE ALPHA/BETA FOLD FAMILY"/>
    <property type="match status" value="1"/>
</dbReference>
<accession>A0A165YZN3</accession>
<sequence>MAAKRYTDVHGGRAEGITLLLAHGAGTHKEHWEPMLERLFDTQHSKPGTLRIREAWAFDWQSHGDSAVLNRGALDAHPRLISISEWAQALVAFVNSKFAVHHRIVVIGHSSGASAWLYTTKFFPFRIPYISMIIVEPMLADSGCSDESGMIMSEHRLIGAQGWWPSNEAVHNFSSSNTLSSTWDTRALSLYSKYGTYTEQLVPTSARIVPKCNIKSENGCYLDIESTLDAMGQIAKVCQNVPIHAIFGERSDVIPRRIQDSAISSPTGRQIASVTRIRGAGHMVLQEQPDVLANHIAHLFDRLAVDFREASMHL</sequence>
<dbReference type="EMBL" id="KV417686">
    <property type="protein sequence ID" value="KZP10084.1"/>
    <property type="molecule type" value="Genomic_DNA"/>
</dbReference>
<protein>
    <submittedName>
        <fullName evidence="2">Alpha/beta-hydrolase</fullName>
    </submittedName>
</protein>
<dbReference type="AlphaFoldDB" id="A0A165YZN3"/>
<evidence type="ECO:0000313" key="3">
    <source>
        <dbReference type="Proteomes" id="UP000076532"/>
    </source>
</evidence>
<dbReference type="Proteomes" id="UP000076532">
    <property type="component" value="Unassembled WGS sequence"/>
</dbReference>
<name>A0A165YZN3_9AGAM</name>
<dbReference type="SUPFAM" id="SSF53474">
    <property type="entry name" value="alpha/beta-Hydrolases"/>
    <property type="match status" value="1"/>
</dbReference>
<organism evidence="2 3">
    <name type="scientific">Athelia psychrophila</name>
    <dbReference type="NCBI Taxonomy" id="1759441"/>
    <lineage>
        <taxon>Eukaryota</taxon>
        <taxon>Fungi</taxon>
        <taxon>Dikarya</taxon>
        <taxon>Basidiomycota</taxon>
        <taxon>Agaricomycotina</taxon>
        <taxon>Agaricomycetes</taxon>
        <taxon>Agaricomycetidae</taxon>
        <taxon>Atheliales</taxon>
        <taxon>Atheliaceae</taxon>
        <taxon>Athelia</taxon>
    </lineage>
</organism>
<dbReference type="Pfam" id="PF12697">
    <property type="entry name" value="Abhydrolase_6"/>
    <property type="match status" value="1"/>
</dbReference>
<dbReference type="InterPro" id="IPR050228">
    <property type="entry name" value="Carboxylesterase_BioH"/>
</dbReference>
<gene>
    <name evidence="2" type="ORF">FIBSPDRAFT_801488</name>
</gene>
<feature type="domain" description="AB hydrolase-1" evidence="1">
    <location>
        <begin position="19"/>
        <end position="293"/>
    </location>
</feature>
<keyword evidence="3" id="KW-1185">Reference proteome</keyword>
<dbReference type="InterPro" id="IPR000073">
    <property type="entry name" value="AB_hydrolase_1"/>
</dbReference>
<proteinExistence type="predicted"/>
<dbReference type="InterPro" id="IPR029058">
    <property type="entry name" value="AB_hydrolase_fold"/>
</dbReference>